<feature type="compositionally biased region" description="Polar residues" evidence="12">
    <location>
        <begin position="489"/>
        <end position="506"/>
    </location>
</feature>
<evidence type="ECO:0000313" key="15">
    <source>
        <dbReference type="Proteomes" id="UP000886520"/>
    </source>
</evidence>
<dbReference type="InterPro" id="IPR013083">
    <property type="entry name" value="Znf_RING/FYVE/PHD"/>
</dbReference>
<feature type="compositionally biased region" description="Low complexity" evidence="12">
    <location>
        <begin position="385"/>
        <end position="397"/>
    </location>
</feature>
<name>A0A9D4ZBM2_ADICA</name>
<dbReference type="Proteomes" id="UP000886520">
    <property type="component" value="Chromosome 15"/>
</dbReference>
<evidence type="ECO:0000313" key="14">
    <source>
        <dbReference type="EMBL" id="KAI5069099.1"/>
    </source>
</evidence>
<evidence type="ECO:0000256" key="9">
    <source>
        <dbReference type="ARBA" id="ARBA00022833"/>
    </source>
</evidence>
<evidence type="ECO:0000256" key="5">
    <source>
        <dbReference type="ARBA" id="ARBA00022679"/>
    </source>
</evidence>
<keyword evidence="9" id="KW-0862">Zinc</keyword>
<organism evidence="14 15">
    <name type="scientific">Adiantum capillus-veneris</name>
    <name type="common">Maidenhair fern</name>
    <dbReference type="NCBI Taxonomy" id="13818"/>
    <lineage>
        <taxon>Eukaryota</taxon>
        <taxon>Viridiplantae</taxon>
        <taxon>Streptophyta</taxon>
        <taxon>Embryophyta</taxon>
        <taxon>Tracheophyta</taxon>
        <taxon>Polypodiopsida</taxon>
        <taxon>Polypodiidae</taxon>
        <taxon>Polypodiales</taxon>
        <taxon>Pteridineae</taxon>
        <taxon>Pteridaceae</taxon>
        <taxon>Vittarioideae</taxon>
        <taxon>Adiantum</taxon>
    </lineage>
</organism>
<evidence type="ECO:0000256" key="12">
    <source>
        <dbReference type="SAM" id="MobiDB-lite"/>
    </source>
</evidence>
<dbReference type="PROSITE" id="PS50089">
    <property type="entry name" value="ZF_RING_2"/>
    <property type="match status" value="1"/>
</dbReference>
<dbReference type="Pfam" id="PF13923">
    <property type="entry name" value="zf-C3HC4_2"/>
    <property type="match status" value="1"/>
</dbReference>
<evidence type="ECO:0000256" key="3">
    <source>
        <dbReference type="ARBA" id="ARBA00004906"/>
    </source>
</evidence>
<evidence type="ECO:0000256" key="8">
    <source>
        <dbReference type="ARBA" id="ARBA00022786"/>
    </source>
</evidence>
<dbReference type="InterPro" id="IPR017907">
    <property type="entry name" value="Znf_RING_CS"/>
</dbReference>
<gene>
    <name evidence="14" type="ORF">GOP47_0015400</name>
</gene>
<comment type="catalytic activity">
    <reaction evidence="1">
        <text>S-ubiquitinyl-[E2 ubiquitin-conjugating enzyme]-L-cysteine + [acceptor protein]-L-lysine = [E2 ubiquitin-conjugating enzyme]-L-cysteine + N(6)-ubiquitinyl-[acceptor protein]-L-lysine.</text>
        <dbReference type="EC" id="2.3.2.27"/>
    </reaction>
</comment>
<proteinExistence type="predicted"/>
<comment type="subcellular location">
    <subcellularLocation>
        <location evidence="2">Endomembrane system</location>
    </subcellularLocation>
</comment>
<dbReference type="EC" id="2.3.2.27" evidence="4"/>
<evidence type="ECO:0000256" key="11">
    <source>
        <dbReference type="PROSITE-ProRule" id="PRU00175"/>
    </source>
</evidence>
<keyword evidence="5" id="KW-0808">Transferase</keyword>
<dbReference type="OrthoDB" id="302966at2759"/>
<evidence type="ECO:0000256" key="6">
    <source>
        <dbReference type="ARBA" id="ARBA00022723"/>
    </source>
</evidence>
<protein>
    <recommendedName>
        <fullName evidence="4">RING-type E3 ubiquitin transferase</fullName>
        <ecNumber evidence="4">2.3.2.27</ecNumber>
    </recommendedName>
</protein>
<keyword evidence="10" id="KW-0472">Membrane</keyword>
<accession>A0A9D4ZBM2</accession>
<dbReference type="InterPro" id="IPR045103">
    <property type="entry name" value="RNF5/RNF185-like"/>
</dbReference>
<feature type="region of interest" description="Disordered" evidence="12">
    <location>
        <begin position="284"/>
        <end position="307"/>
    </location>
</feature>
<comment type="caution">
    <text evidence="14">The sequence shown here is derived from an EMBL/GenBank/DDBJ whole genome shotgun (WGS) entry which is preliminary data.</text>
</comment>
<keyword evidence="7 11" id="KW-0863">Zinc-finger</keyword>
<dbReference type="GO" id="GO:0006511">
    <property type="term" value="P:ubiquitin-dependent protein catabolic process"/>
    <property type="evidence" value="ECO:0007669"/>
    <property type="project" value="InterPro"/>
</dbReference>
<evidence type="ECO:0000256" key="1">
    <source>
        <dbReference type="ARBA" id="ARBA00000900"/>
    </source>
</evidence>
<evidence type="ECO:0000256" key="10">
    <source>
        <dbReference type="ARBA" id="ARBA00023136"/>
    </source>
</evidence>
<reference evidence="14" key="1">
    <citation type="submission" date="2021-01" db="EMBL/GenBank/DDBJ databases">
        <title>Adiantum capillus-veneris genome.</title>
        <authorList>
            <person name="Fang Y."/>
            <person name="Liao Q."/>
        </authorList>
    </citation>
    <scope>NUCLEOTIDE SEQUENCE</scope>
    <source>
        <strain evidence="14">H3</strain>
        <tissue evidence="14">Leaf</tissue>
    </source>
</reference>
<dbReference type="GO" id="GO:0005783">
    <property type="term" value="C:endoplasmic reticulum"/>
    <property type="evidence" value="ECO:0007669"/>
    <property type="project" value="InterPro"/>
</dbReference>
<evidence type="ECO:0000256" key="7">
    <source>
        <dbReference type="ARBA" id="ARBA00022771"/>
    </source>
</evidence>
<dbReference type="CDD" id="cd16534">
    <property type="entry name" value="RING-HC_RNF5-like"/>
    <property type="match status" value="1"/>
</dbReference>
<dbReference type="InterPro" id="IPR001841">
    <property type="entry name" value="Znf_RING"/>
</dbReference>
<feature type="region of interest" description="Disordered" evidence="12">
    <location>
        <begin position="380"/>
        <end position="413"/>
    </location>
</feature>
<feature type="compositionally biased region" description="Polar residues" evidence="12">
    <location>
        <begin position="398"/>
        <end position="408"/>
    </location>
</feature>
<comment type="pathway">
    <text evidence="3">Protein modification; protein ubiquitination.</text>
</comment>
<dbReference type="GO" id="GO:0008270">
    <property type="term" value="F:zinc ion binding"/>
    <property type="evidence" value="ECO:0007669"/>
    <property type="project" value="UniProtKB-KW"/>
</dbReference>
<dbReference type="EMBL" id="JABFUD020000015">
    <property type="protein sequence ID" value="KAI5069099.1"/>
    <property type="molecule type" value="Genomic_DNA"/>
</dbReference>
<feature type="region of interest" description="Disordered" evidence="12">
    <location>
        <begin position="191"/>
        <end position="220"/>
    </location>
</feature>
<feature type="domain" description="RING-type" evidence="13">
    <location>
        <begin position="230"/>
        <end position="271"/>
    </location>
</feature>
<feature type="compositionally biased region" description="Low complexity" evidence="12">
    <location>
        <begin position="466"/>
        <end position="479"/>
    </location>
</feature>
<keyword evidence="6" id="KW-0479">Metal-binding</keyword>
<evidence type="ECO:0000256" key="2">
    <source>
        <dbReference type="ARBA" id="ARBA00004308"/>
    </source>
</evidence>
<keyword evidence="15" id="KW-1185">Reference proteome</keyword>
<dbReference type="SUPFAM" id="SSF57850">
    <property type="entry name" value="RING/U-box"/>
    <property type="match status" value="1"/>
</dbReference>
<dbReference type="AlphaFoldDB" id="A0A9D4ZBM2"/>
<dbReference type="SMART" id="SM00184">
    <property type="entry name" value="RING"/>
    <property type="match status" value="1"/>
</dbReference>
<evidence type="ECO:0000259" key="13">
    <source>
        <dbReference type="PROSITE" id="PS50089"/>
    </source>
</evidence>
<feature type="region of interest" description="Disordered" evidence="12">
    <location>
        <begin position="457"/>
        <end position="546"/>
    </location>
</feature>
<dbReference type="Gene3D" id="3.30.40.10">
    <property type="entry name" value="Zinc/RING finger domain, C3HC4 (zinc finger)"/>
    <property type="match status" value="1"/>
</dbReference>
<dbReference type="PROSITE" id="PS00518">
    <property type="entry name" value="ZF_RING_1"/>
    <property type="match status" value="1"/>
</dbReference>
<evidence type="ECO:0000256" key="4">
    <source>
        <dbReference type="ARBA" id="ARBA00012483"/>
    </source>
</evidence>
<sequence length="546" mass="58977">MSSGSGVIAGPEVDMAELDASSSGPLAVDLNLNLGPSFALELALGGQDFEESVPVSRPNWPRFEPGILAGGQEDEVPPMAEEPPITLPLEDQQDSASVHDNLNRFDAGNSNGAFGGDLDQNVREPHADVQRSLAGLLQAFRNVRHTRHPRRPRQVLFAPVQDLVQTQDSSEHGSTSENRAASDTAVSLLLPRTIRSEETPNTTLEIAPSQDSSDKSGKADAGTVGANFECNICLEMATEPVVTCCGHLFCWRCLHKWLHLHSRQKECPVCKGFLSDDAITPIYGRGTGQDTEKKTGSTPPRPHAHRVNGKRRWLDRFIEERLERGSASAGAQVHVDSNEGETSNAADLVLNRLRVAQRLQREFIDERFRMRLHQRLMGRRGGGAFRPPAAATPGPTAQASFVSATPSSDQHRNENVLTRIAINRLETADSLAAIGASMDGLREGLEHMQRTLEIVSTLPTQPGTRSSAGAADAGSSAVARPLLNEPRISPSSEVESHSPTNSTNAELQVETPELPQTSRHRGVGGASGSSDSEPGAMHVRKRRRLN</sequence>
<dbReference type="GO" id="GO:0061630">
    <property type="term" value="F:ubiquitin protein ligase activity"/>
    <property type="evidence" value="ECO:0007669"/>
    <property type="project" value="UniProtKB-EC"/>
</dbReference>
<dbReference type="PANTHER" id="PTHR12313">
    <property type="entry name" value="E3 UBIQUITIN-PROTEIN LIGASE RNF5-RELATED"/>
    <property type="match status" value="1"/>
</dbReference>
<keyword evidence="8" id="KW-0833">Ubl conjugation pathway</keyword>